<proteinExistence type="predicted"/>
<name>A0A0F9IUA3_9ZZZZ</name>
<gene>
    <name evidence="2" type="ORF">LCGC14_1835500</name>
</gene>
<reference evidence="2" key="1">
    <citation type="journal article" date="2015" name="Nature">
        <title>Complex archaea that bridge the gap between prokaryotes and eukaryotes.</title>
        <authorList>
            <person name="Spang A."/>
            <person name="Saw J.H."/>
            <person name="Jorgensen S.L."/>
            <person name="Zaremba-Niedzwiedzka K."/>
            <person name="Martijn J."/>
            <person name="Lind A.E."/>
            <person name="van Eijk R."/>
            <person name="Schleper C."/>
            <person name="Guy L."/>
            <person name="Ettema T.J."/>
        </authorList>
    </citation>
    <scope>NUCLEOTIDE SEQUENCE</scope>
</reference>
<accession>A0A0F9IUA3</accession>
<organism evidence="2">
    <name type="scientific">marine sediment metagenome</name>
    <dbReference type="NCBI Taxonomy" id="412755"/>
    <lineage>
        <taxon>unclassified sequences</taxon>
        <taxon>metagenomes</taxon>
        <taxon>ecological metagenomes</taxon>
    </lineage>
</organism>
<keyword evidence="1" id="KW-1133">Transmembrane helix</keyword>
<evidence type="ECO:0000256" key="1">
    <source>
        <dbReference type="SAM" id="Phobius"/>
    </source>
</evidence>
<evidence type="ECO:0000313" key="2">
    <source>
        <dbReference type="EMBL" id="KKL97335.1"/>
    </source>
</evidence>
<keyword evidence="1" id="KW-0812">Transmembrane</keyword>
<protein>
    <submittedName>
        <fullName evidence="2">Uncharacterized protein</fullName>
    </submittedName>
</protein>
<sequence>MINEEWSIGNSTHRVYLPEIIMTICALVFIAFIMVSSYFIIRTTDAIANISNAANSTALMCAERLVNEIETKEERKTMINALQRENLFLRGKLETFNKLYKLTNDSYKESEGTGGP</sequence>
<dbReference type="AlphaFoldDB" id="A0A0F9IUA3"/>
<keyword evidence="1" id="KW-0472">Membrane</keyword>
<feature type="transmembrane region" description="Helical" evidence="1">
    <location>
        <begin position="20"/>
        <end position="41"/>
    </location>
</feature>
<dbReference type="EMBL" id="LAZR01018193">
    <property type="protein sequence ID" value="KKL97335.1"/>
    <property type="molecule type" value="Genomic_DNA"/>
</dbReference>
<comment type="caution">
    <text evidence="2">The sequence shown here is derived from an EMBL/GenBank/DDBJ whole genome shotgun (WGS) entry which is preliminary data.</text>
</comment>